<accession>A0A543ATX1</accession>
<dbReference type="GO" id="GO:0005886">
    <property type="term" value="C:plasma membrane"/>
    <property type="evidence" value="ECO:0007669"/>
    <property type="project" value="UniProtKB-SubCell"/>
</dbReference>
<keyword evidence="2" id="KW-1003">Cell membrane</keyword>
<keyword evidence="3 6" id="KW-0812">Transmembrane</keyword>
<dbReference type="PANTHER" id="PTHR43370">
    <property type="entry name" value="SUGAR ABC TRANSPORTER INTEGRAL MEMBRANE PROTEIN-RELATED"/>
    <property type="match status" value="1"/>
</dbReference>
<dbReference type="RefSeq" id="WP_142036811.1">
    <property type="nucleotide sequence ID" value="NZ_JBHTGS010000001.1"/>
</dbReference>
<feature type="transmembrane region" description="Helical" evidence="6">
    <location>
        <begin position="347"/>
        <end position="372"/>
    </location>
</feature>
<dbReference type="PANTHER" id="PTHR43370:SF1">
    <property type="entry name" value="GUANOSINE ABC TRANSPORTER PERMEASE PROTEIN NUPQ"/>
    <property type="match status" value="1"/>
</dbReference>
<evidence type="ECO:0000256" key="4">
    <source>
        <dbReference type="ARBA" id="ARBA00022989"/>
    </source>
</evidence>
<dbReference type="InParanoid" id="A0A543ATX1"/>
<feature type="transmembrane region" description="Helical" evidence="6">
    <location>
        <begin position="25"/>
        <end position="45"/>
    </location>
</feature>
<comment type="subcellular location">
    <subcellularLocation>
        <location evidence="1">Cell membrane</location>
        <topology evidence="1">Multi-pass membrane protein</topology>
    </subcellularLocation>
</comment>
<feature type="transmembrane region" description="Helical" evidence="6">
    <location>
        <begin position="207"/>
        <end position="225"/>
    </location>
</feature>
<feature type="transmembrane region" description="Helical" evidence="6">
    <location>
        <begin position="177"/>
        <end position="200"/>
    </location>
</feature>
<dbReference type="GO" id="GO:0022857">
    <property type="term" value="F:transmembrane transporter activity"/>
    <property type="evidence" value="ECO:0007669"/>
    <property type="project" value="InterPro"/>
</dbReference>
<feature type="transmembrane region" description="Helical" evidence="6">
    <location>
        <begin position="315"/>
        <end position="335"/>
    </location>
</feature>
<evidence type="ECO:0000256" key="5">
    <source>
        <dbReference type="ARBA" id="ARBA00023136"/>
    </source>
</evidence>
<dbReference type="CDD" id="cd06580">
    <property type="entry name" value="TM_PBP1_transp_TpRbsC_like"/>
    <property type="match status" value="1"/>
</dbReference>
<evidence type="ECO:0000313" key="8">
    <source>
        <dbReference type="Proteomes" id="UP000317043"/>
    </source>
</evidence>
<keyword evidence="4 6" id="KW-1133">Transmembrane helix</keyword>
<feature type="transmembrane region" description="Helical" evidence="6">
    <location>
        <begin position="151"/>
        <end position="171"/>
    </location>
</feature>
<gene>
    <name evidence="7" type="ORF">FB566_1547</name>
</gene>
<feature type="transmembrane region" description="Helical" evidence="6">
    <location>
        <begin position="93"/>
        <end position="113"/>
    </location>
</feature>
<dbReference type="OrthoDB" id="9792579at2"/>
<comment type="caution">
    <text evidence="7">The sequence shown here is derived from an EMBL/GenBank/DDBJ whole genome shotgun (WGS) entry which is preliminary data.</text>
</comment>
<organism evidence="7 8">
    <name type="scientific">Stackebrandtia endophytica</name>
    <dbReference type="NCBI Taxonomy" id="1496996"/>
    <lineage>
        <taxon>Bacteria</taxon>
        <taxon>Bacillati</taxon>
        <taxon>Actinomycetota</taxon>
        <taxon>Actinomycetes</taxon>
        <taxon>Glycomycetales</taxon>
        <taxon>Glycomycetaceae</taxon>
        <taxon>Stackebrandtia</taxon>
    </lineage>
</organism>
<dbReference type="InterPro" id="IPR001851">
    <property type="entry name" value="ABC_transp_permease"/>
</dbReference>
<dbReference type="AlphaFoldDB" id="A0A543ATX1"/>
<protein>
    <submittedName>
        <fullName evidence="7">Nucleoside ABC transporter membrane protein</fullName>
    </submittedName>
</protein>
<evidence type="ECO:0000256" key="2">
    <source>
        <dbReference type="ARBA" id="ARBA00022475"/>
    </source>
</evidence>
<feature type="transmembrane region" description="Helical" evidence="6">
    <location>
        <begin position="125"/>
        <end position="144"/>
    </location>
</feature>
<feature type="transmembrane region" description="Helical" evidence="6">
    <location>
        <begin position="65"/>
        <end position="86"/>
    </location>
</feature>
<reference evidence="7 8" key="1">
    <citation type="submission" date="2019-06" db="EMBL/GenBank/DDBJ databases">
        <title>Sequencing the genomes of 1000 actinobacteria strains.</title>
        <authorList>
            <person name="Klenk H.-P."/>
        </authorList>
    </citation>
    <scope>NUCLEOTIDE SEQUENCE [LARGE SCALE GENOMIC DNA]</scope>
    <source>
        <strain evidence="7 8">DSM 45928</strain>
    </source>
</reference>
<evidence type="ECO:0000256" key="3">
    <source>
        <dbReference type="ARBA" id="ARBA00022692"/>
    </source>
</evidence>
<dbReference type="Pfam" id="PF02653">
    <property type="entry name" value="BPD_transp_2"/>
    <property type="match status" value="1"/>
</dbReference>
<proteinExistence type="predicted"/>
<feature type="transmembrane region" description="Helical" evidence="6">
    <location>
        <begin position="265"/>
        <end position="282"/>
    </location>
</feature>
<dbReference type="Proteomes" id="UP000317043">
    <property type="component" value="Unassembled WGS sequence"/>
</dbReference>
<name>A0A543ATX1_9ACTN</name>
<evidence type="ECO:0000256" key="1">
    <source>
        <dbReference type="ARBA" id="ARBA00004651"/>
    </source>
</evidence>
<evidence type="ECO:0000256" key="6">
    <source>
        <dbReference type="SAM" id="Phobius"/>
    </source>
</evidence>
<keyword evidence="5 6" id="KW-0472">Membrane</keyword>
<sequence>MTTIAVAETAESSALHGFWTRSRKAGIALAILGIGVVLIGVFGVASGAEAVVRFNLTFPDLDAALPAKQVVIGLGLLCAAIGVALAITERRWFSLWVGVAVGAMTLGLLLWAIARPGNVLQIDTVLKGTVLLALPLIFGSLSGVLCERSGVINVGIEGQFLAGAFTGALVSTITGNAWIGILAACVAGALVTFILAALAVRYMVDQVVLGVVLNLLVLGLTGFLFDRVMKENESATNLAVRIPEWKIPLLSEIPGIGPALFNQNIFAYLAMVLVPTIYILLFHSKWGLRTRAVGEHPAAADTVGIKVNSLRFRNVLIAGLVSGLGGAFLTIGESLPFSENMTDGKGFIALAVLIVGRWNPIGALFGALLFGFTMQIEQFLASVPGGSPVPSDFLRMLPYLVTIVAVAGLIGRVRAPAADGKPYIKS</sequence>
<keyword evidence="8" id="KW-1185">Reference proteome</keyword>
<evidence type="ECO:0000313" key="7">
    <source>
        <dbReference type="EMBL" id="TQL76027.1"/>
    </source>
</evidence>
<dbReference type="EMBL" id="VFOW01000001">
    <property type="protein sequence ID" value="TQL76027.1"/>
    <property type="molecule type" value="Genomic_DNA"/>
</dbReference>